<sequence>MIIVEGPDDELTLRAHFSTSAFFPAGGRVNVIRAATTLSRWNVDNFAAIVDNDYLEKPPPPVKSYDGRDLEAMLVRIGVLAIVIEHQGSRLKLEKFGGAHAFVARLIDEARFLSALRAVNARDNLGLPFDSVDVFKKVNQKSLVFPKRELCQALLAKSSSDLSADELLEAALAVEDDGIGPSGKDVTGLAGVALRSAVGNIPHTAADVKILLPALRSSAGLLLSASPWLATVSAELSAA</sequence>
<accession>A0A850DW63</accession>
<dbReference type="RefSeq" id="WP_175326395.1">
    <property type="nucleotide sequence ID" value="NZ_BAAAWP010000001.1"/>
</dbReference>
<evidence type="ECO:0000313" key="2">
    <source>
        <dbReference type="Proteomes" id="UP000539146"/>
    </source>
</evidence>
<protein>
    <recommendedName>
        <fullName evidence="3">DUF4435 domain-containing protein</fullName>
    </recommendedName>
</protein>
<reference evidence="1 2" key="1">
    <citation type="submission" date="2020-05" db="EMBL/GenBank/DDBJ databases">
        <title>Genome Sequencing of Type Strains.</title>
        <authorList>
            <person name="Lemaire J.F."/>
            <person name="Inderbitzin P."/>
            <person name="Gregorio O.A."/>
            <person name="Collins S.B."/>
            <person name="Wespe N."/>
            <person name="Knight-Connoni V."/>
        </authorList>
    </citation>
    <scope>NUCLEOTIDE SEQUENCE [LARGE SCALE GENOMIC DNA]</scope>
    <source>
        <strain evidence="1 2">DSM 20512</strain>
    </source>
</reference>
<comment type="caution">
    <text evidence="1">The sequence shown here is derived from an EMBL/GenBank/DDBJ whole genome shotgun (WGS) entry which is preliminary data.</text>
</comment>
<evidence type="ECO:0000313" key="1">
    <source>
        <dbReference type="EMBL" id="NUU28979.1"/>
    </source>
</evidence>
<gene>
    <name evidence="1" type="ORF">HP467_12795</name>
</gene>
<evidence type="ECO:0008006" key="3">
    <source>
        <dbReference type="Google" id="ProtNLM"/>
    </source>
</evidence>
<dbReference type="EMBL" id="JABMCG010000116">
    <property type="protein sequence ID" value="NUU28979.1"/>
    <property type="molecule type" value="Genomic_DNA"/>
</dbReference>
<dbReference type="AlphaFoldDB" id="A0A850DW63"/>
<dbReference type="Proteomes" id="UP000539146">
    <property type="component" value="Unassembled WGS sequence"/>
</dbReference>
<proteinExistence type="predicted"/>
<organism evidence="1 2">
    <name type="scientific">Curtobacterium citreum</name>
    <dbReference type="NCBI Taxonomy" id="2036"/>
    <lineage>
        <taxon>Bacteria</taxon>
        <taxon>Bacillati</taxon>
        <taxon>Actinomycetota</taxon>
        <taxon>Actinomycetes</taxon>
        <taxon>Micrococcales</taxon>
        <taxon>Microbacteriaceae</taxon>
        <taxon>Curtobacterium</taxon>
    </lineage>
</organism>
<name>A0A850DW63_9MICO</name>